<organism evidence="2 3">
    <name type="scientific">Dreissena polymorpha</name>
    <name type="common">Zebra mussel</name>
    <name type="synonym">Mytilus polymorpha</name>
    <dbReference type="NCBI Taxonomy" id="45954"/>
    <lineage>
        <taxon>Eukaryota</taxon>
        <taxon>Metazoa</taxon>
        <taxon>Spiralia</taxon>
        <taxon>Lophotrochozoa</taxon>
        <taxon>Mollusca</taxon>
        <taxon>Bivalvia</taxon>
        <taxon>Autobranchia</taxon>
        <taxon>Heteroconchia</taxon>
        <taxon>Euheterodonta</taxon>
        <taxon>Imparidentia</taxon>
        <taxon>Neoheterodontei</taxon>
        <taxon>Myida</taxon>
        <taxon>Dreissenoidea</taxon>
        <taxon>Dreissenidae</taxon>
        <taxon>Dreissena</taxon>
    </lineage>
</organism>
<feature type="region of interest" description="Disordered" evidence="1">
    <location>
        <begin position="45"/>
        <end position="69"/>
    </location>
</feature>
<dbReference type="Proteomes" id="UP000828390">
    <property type="component" value="Unassembled WGS sequence"/>
</dbReference>
<reference evidence="2" key="2">
    <citation type="submission" date="2020-11" db="EMBL/GenBank/DDBJ databases">
        <authorList>
            <person name="McCartney M.A."/>
            <person name="Auch B."/>
            <person name="Kono T."/>
            <person name="Mallez S."/>
            <person name="Becker A."/>
            <person name="Gohl D.M."/>
            <person name="Silverstein K.A.T."/>
            <person name="Koren S."/>
            <person name="Bechman K.B."/>
            <person name="Herman A."/>
            <person name="Abrahante J.E."/>
            <person name="Garbe J."/>
        </authorList>
    </citation>
    <scope>NUCLEOTIDE SEQUENCE</scope>
    <source>
        <strain evidence="2">Duluth1</strain>
        <tissue evidence="2">Whole animal</tissue>
    </source>
</reference>
<keyword evidence="3" id="KW-1185">Reference proteome</keyword>
<protein>
    <submittedName>
        <fullName evidence="2">Uncharacterized protein</fullName>
    </submittedName>
</protein>
<gene>
    <name evidence="2" type="ORF">DPMN_114405</name>
</gene>
<name>A0A9D4QRI8_DREPO</name>
<evidence type="ECO:0000256" key="1">
    <source>
        <dbReference type="SAM" id="MobiDB-lite"/>
    </source>
</evidence>
<dbReference type="AlphaFoldDB" id="A0A9D4QRI8"/>
<accession>A0A9D4QRI8</accession>
<comment type="caution">
    <text evidence="2">The sequence shown here is derived from an EMBL/GenBank/DDBJ whole genome shotgun (WGS) entry which is preliminary data.</text>
</comment>
<sequence length="69" mass="7493">MSRLRLDSQTVMVFADPTQSPPPMAGGGLSPALVRVRVPFSQVESQSTQVSHSDHSPFTNMLQSHTLIT</sequence>
<dbReference type="EMBL" id="JAIWYP010000004">
    <property type="protein sequence ID" value="KAH3840946.1"/>
    <property type="molecule type" value="Genomic_DNA"/>
</dbReference>
<evidence type="ECO:0000313" key="3">
    <source>
        <dbReference type="Proteomes" id="UP000828390"/>
    </source>
</evidence>
<reference evidence="2" key="1">
    <citation type="journal article" date="2019" name="bioRxiv">
        <title>The Genome of the Zebra Mussel, Dreissena polymorpha: A Resource for Invasive Species Research.</title>
        <authorList>
            <person name="McCartney M.A."/>
            <person name="Auch B."/>
            <person name="Kono T."/>
            <person name="Mallez S."/>
            <person name="Zhang Y."/>
            <person name="Obille A."/>
            <person name="Becker A."/>
            <person name="Abrahante J.E."/>
            <person name="Garbe J."/>
            <person name="Badalamenti J.P."/>
            <person name="Herman A."/>
            <person name="Mangelson H."/>
            <person name="Liachko I."/>
            <person name="Sullivan S."/>
            <person name="Sone E.D."/>
            <person name="Koren S."/>
            <person name="Silverstein K.A.T."/>
            <person name="Beckman K.B."/>
            <person name="Gohl D.M."/>
        </authorList>
    </citation>
    <scope>NUCLEOTIDE SEQUENCE</scope>
    <source>
        <strain evidence="2">Duluth1</strain>
        <tissue evidence="2">Whole animal</tissue>
    </source>
</reference>
<proteinExistence type="predicted"/>
<evidence type="ECO:0000313" key="2">
    <source>
        <dbReference type="EMBL" id="KAH3840946.1"/>
    </source>
</evidence>